<evidence type="ECO:0000256" key="1">
    <source>
        <dbReference type="ARBA" id="ARBA00007677"/>
    </source>
</evidence>
<evidence type="ECO:0000256" key="3">
    <source>
        <dbReference type="SAM" id="MobiDB-lite"/>
    </source>
</evidence>
<dbReference type="GO" id="GO:0000026">
    <property type="term" value="F:alpha-1,2-mannosyltransferase activity"/>
    <property type="evidence" value="ECO:0007669"/>
    <property type="project" value="TreeGrafter"/>
</dbReference>
<dbReference type="Gene3D" id="3.90.550.10">
    <property type="entry name" value="Spore Coat Polysaccharide Biosynthesis Protein SpsA, Chain A"/>
    <property type="match status" value="1"/>
</dbReference>
<dbReference type="GO" id="GO:0006487">
    <property type="term" value="P:protein N-linked glycosylation"/>
    <property type="evidence" value="ECO:0007669"/>
    <property type="project" value="TreeGrafter"/>
</dbReference>
<gene>
    <name evidence="4" type="ORF">BRAN1462_LOCUS24931</name>
</gene>
<comment type="similarity">
    <text evidence="1">Belongs to the glycosyltransferase 15 family.</text>
</comment>
<dbReference type="PANTHER" id="PTHR31121:SF6">
    <property type="entry name" value="ALPHA-1,2 MANNOSYLTRANSFERASE KTR1"/>
    <property type="match status" value="1"/>
</dbReference>
<dbReference type="GO" id="GO:0005794">
    <property type="term" value="C:Golgi apparatus"/>
    <property type="evidence" value="ECO:0007669"/>
    <property type="project" value="TreeGrafter"/>
</dbReference>
<protein>
    <recommendedName>
        <fullName evidence="5">DUF4185 domain-containing protein</fullName>
    </recommendedName>
</protein>
<dbReference type="GO" id="GO:0000032">
    <property type="term" value="P:cell wall mannoprotein biosynthetic process"/>
    <property type="evidence" value="ECO:0007669"/>
    <property type="project" value="TreeGrafter"/>
</dbReference>
<dbReference type="EMBL" id="HBGW01039490">
    <property type="protein sequence ID" value="CAD9563913.1"/>
    <property type="molecule type" value="Transcribed_RNA"/>
</dbReference>
<dbReference type="SUPFAM" id="SSF53448">
    <property type="entry name" value="Nucleotide-diphospho-sugar transferases"/>
    <property type="match status" value="1"/>
</dbReference>
<keyword evidence="2" id="KW-0808">Transferase</keyword>
<sequence length="811" mass="88435">MSRSSLFGRGSRYSEIRKSLAAAPGARSAGFGDAPLQTLYAALAVPEEQVHVFTDVGMVSRGGASHRPARGLPPPAPKSPYAQGGVLEARGGSGGWNGTNGTNGTGSEYPRQKAAIYVLADGGRLGRLVEMLQSLDRHFNNRFHYPVVVFEENLLPVQKARLSAATRSPLTFVPAGFGLPAFIDERQVPNQTGCLPERGMGYRHMCRFQAGIVNRRLAELGYEWHWRMDDDSLLTGEVPYDVFGYMASAGKLYGYVSTVRDDDACIVDLWDTAKEYAQRLRLSSENFFGEWPRGAVYYNNFEVSHSSVFTSPQYRAYFDHIDQNGGIYMRRWGDAPIKSIAVSMFVSADRIHRFGDLGYRHAPFIDQEPAATRRNTGGAPRLLPRLALAWKPDAPVHSVIGSFHIEAQPDAALQQLLAPSDTAGGGAWIGADSAASVGLGPARGAASQTFVWLFGDTLVGSVSAAPGSPPQRVRRDAARGGFLVRNSVGALEVDARTRRPVGPMRFAWKPQVRIGEGDGPVFSASAGPREPDDFMWPLAGLSYCPHGTACKLVVIASQCAKMSGAVAGLLDGDAFTVRGSVAIVVHNPHDAADSWTYEMQPIPSPAYEGLVMWHAGIARADEHGRHDEEGEWAYFLGALGGWTKQILGRLPIADLARLDFGRMQAWSHASPGAAPGWSLVSALPRGDDFARSLVTVGGVSESSQEAGVWFHRAMGLWYIPFVEGTRLILRTARTLTGPWSSHAVYELPERWSPERDYFAYAVKSHPELAAEDEIVLTYNVNLRNNPDMGRLFDLGEADTYVPQFLRLQVRG</sequence>
<dbReference type="GO" id="GO:0016020">
    <property type="term" value="C:membrane"/>
    <property type="evidence" value="ECO:0007669"/>
    <property type="project" value="InterPro"/>
</dbReference>
<proteinExistence type="inferred from homology"/>
<evidence type="ECO:0000313" key="4">
    <source>
        <dbReference type="EMBL" id="CAD9563913.1"/>
    </source>
</evidence>
<feature type="compositionally biased region" description="Gly residues" evidence="3">
    <location>
        <begin position="91"/>
        <end position="104"/>
    </location>
</feature>
<accession>A0A7S2NXI6</accession>
<evidence type="ECO:0000256" key="2">
    <source>
        <dbReference type="ARBA" id="ARBA00022679"/>
    </source>
</evidence>
<organism evidence="4">
    <name type="scientific">Zooxanthella nutricula</name>
    <dbReference type="NCBI Taxonomy" id="1333877"/>
    <lineage>
        <taxon>Eukaryota</taxon>
        <taxon>Sar</taxon>
        <taxon>Alveolata</taxon>
        <taxon>Dinophyceae</taxon>
        <taxon>Peridiniales</taxon>
        <taxon>Peridiniales incertae sedis</taxon>
        <taxon>Zooxanthella</taxon>
    </lineage>
</organism>
<dbReference type="InterPro" id="IPR029044">
    <property type="entry name" value="Nucleotide-diphossugar_trans"/>
</dbReference>
<reference evidence="4" key="1">
    <citation type="submission" date="2021-01" db="EMBL/GenBank/DDBJ databases">
        <authorList>
            <person name="Corre E."/>
            <person name="Pelletier E."/>
            <person name="Niang G."/>
            <person name="Scheremetjew M."/>
            <person name="Finn R."/>
            <person name="Kale V."/>
            <person name="Holt S."/>
            <person name="Cochrane G."/>
            <person name="Meng A."/>
            <person name="Brown T."/>
            <person name="Cohen L."/>
        </authorList>
    </citation>
    <scope>NUCLEOTIDE SEQUENCE</scope>
    <source>
        <strain evidence="4">RCC3387</strain>
    </source>
</reference>
<dbReference type="InterPro" id="IPR002685">
    <property type="entry name" value="Glyco_trans_15"/>
</dbReference>
<dbReference type="AlphaFoldDB" id="A0A7S2NXI6"/>
<evidence type="ECO:0008006" key="5">
    <source>
        <dbReference type="Google" id="ProtNLM"/>
    </source>
</evidence>
<dbReference type="PANTHER" id="PTHR31121">
    <property type="entry name" value="ALPHA-1,2 MANNOSYLTRANSFERASE KTR1"/>
    <property type="match status" value="1"/>
</dbReference>
<dbReference type="Pfam" id="PF01793">
    <property type="entry name" value="Glyco_transf_15"/>
    <property type="match status" value="1"/>
</dbReference>
<name>A0A7S2NXI6_9DINO</name>
<feature type="region of interest" description="Disordered" evidence="3">
    <location>
        <begin position="63"/>
        <end position="107"/>
    </location>
</feature>